<dbReference type="Proteomes" id="UP000184396">
    <property type="component" value="Unassembled WGS sequence"/>
</dbReference>
<dbReference type="InterPro" id="IPR011044">
    <property type="entry name" value="Quino_amine_DH_bsu"/>
</dbReference>
<dbReference type="InterPro" id="IPR013211">
    <property type="entry name" value="LVIVD"/>
</dbReference>
<gene>
    <name evidence="1" type="ORF">SAMN05216261_2352</name>
</gene>
<dbReference type="STRING" id="1178825.SAMN05216261_2352"/>
<protein>
    <submittedName>
        <fullName evidence="1">Uncharacterized conserved protein</fullName>
    </submittedName>
</protein>
<reference evidence="1 2" key="1">
    <citation type="submission" date="2016-11" db="EMBL/GenBank/DDBJ databases">
        <authorList>
            <person name="Jaros S."/>
            <person name="Januszkiewicz K."/>
            <person name="Wedrychowicz H."/>
        </authorList>
    </citation>
    <scope>NUCLEOTIDE SEQUENCE [LARGE SCALE GENOMIC DNA]</scope>
    <source>
        <strain evidence="1 2">CGMCC 1.12213</strain>
    </source>
</reference>
<evidence type="ECO:0000313" key="1">
    <source>
        <dbReference type="EMBL" id="SHI96097.1"/>
    </source>
</evidence>
<dbReference type="RefSeq" id="WP_026010102.1">
    <property type="nucleotide sequence ID" value="NZ_ALIH01000011.1"/>
</dbReference>
<sequence>MKLKHLFLPLFFLMALSCDKNDDADYEFIQVASPKLMSKAAFRSAVKVNAPKTIEEPGKIYVYQDYIFVSDVDSGVHIIDNTNPEMPQAIKFIEIPGNEDISVKDNFLFADSATDLVVFDISDINNVVMSERLEDVFTVYDYDIPIEAQEVDYGKYNYEEEIIIGWTLSTERRKKVDNTRVIDVIFNDGMVSSQAESSTGTGGSLARFQIVDNYLYTVGNYEMAIFNIQNLEEPFLVNTQYAGWNIETMFQAEGYLYLGSTNGMYIYNLKNPSAPEYVSEFTHWEGCDPVVVNGDYAYLTLRGGNLCGQLESVLEVIDISNKSNPTLSARYDLENPYGLGIRNNMLYVCDGTAGLKLFELETPKYLKLVNTLGDIQATDVIPLENNLIMIGGNTLYQYEYKENNIELISSYLLN</sequence>
<dbReference type="EMBL" id="FQYK01000005">
    <property type="protein sequence ID" value="SHI96097.1"/>
    <property type="molecule type" value="Genomic_DNA"/>
</dbReference>
<dbReference type="eggNOG" id="COG5276">
    <property type="taxonomic scope" value="Bacteria"/>
</dbReference>
<name>A0A1M6FEH9_9FLAO</name>
<dbReference type="Pfam" id="PF08309">
    <property type="entry name" value="LVIVD"/>
    <property type="match status" value="3"/>
</dbReference>
<evidence type="ECO:0000313" key="2">
    <source>
        <dbReference type="Proteomes" id="UP000184396"/>
    </source>
</evidence>
<dbReference type="SUPFAM" id="SSF50969">
    <property type="entry name" value="YVTN repeat-like/Quinoprotein amine dehydrogenase"/>
    <property type="match status" value="1"/>
</dbReference>
<keyword evidence="2" id="KW-1185">Reference proteome</keyword>
<dbReference type="PROSITE" id="PS51257">
    <property type="entry name" value="PROKAR_LIPOPROTEIN"/>
    <property type="match status" value="1"/>
</dbReference>
<dbReference type="OrthoDB" id="1521841at2"/>
<proteinExistence type="predicted"/>
<organism evidence="1 2">
    <name type="scientific">Algibacter luteus</name>
    <dbReference type="NCBI Taxonomy" id="1178825"/>
    <lineage>
        <taxon>Bacteria</taxon>
        <taxon>Pseudomonadati</taxon>
        <taxon>Bacteroidota</taxon>
        <taxon>Flavobacteriia</taxon>
        <taxon>Flavobacteriales</taxon>
        <taxon>Flavobacteriaceae</taxon>
        <taxon>Algibacter</taxon>
    </lineage>
</organism>
<dbReference type="AlphaFoldDB" id="A0A1M6FEH9"/>
<accession>A0A1M6FEH9</accession>